<evidence type="ECO:0000313" key="1">
    <source>
        <dbReference type="EMBL" id="KAF6209189.1"/>
    </source>
</evidence>
<proteinExistence type="predicted"/>
<comment type="caution">
    <text evidence="1">The sequence shown here is derived from an EMBL/GenBank/DDBJ whole genome shotgun (WGS) entry which is preliminary data.</text>
</comment>
<dbReference type="AlphaFoldDB" id="A0A8S9XKP8"/>
<name>A0A8S9XKP8_APOLU</name>
<accession>A0A8S9XKP8</accession>
<organism evidence="1 2">
    <name type="scientific">Apolygus lucorum</name>
    <name type="common">Small green plant bug</name>
    <name type="synonym">Lygocoris lucorum</name>
    <dbReference type="NCBI Taxonomy" id="248454"/>
    <lineage>
        <taxon>Eukaryota</taxon>
        <taxon>Metazoa</taxon>
        <taxon>Ecdysozoa</taxon>
        <taxon>Arthropoda</taxon>
        <taxon>Hexapoda</taxon>
        <taxon>Insecta</taxon>
        <taxon>Pterygota</taxon>
        <taxon>Neoptera</taxon>
        <taxon>Paraneoptera</taxon>
        <taxon>Hemiptera</taxon>
        <taxon>Heteroptera</taxon>
        <taxon>Panheteroptera</taxon>
        <taxon>Cimicomorpha</taxon>
        <taxon>Miridae</taxon>
        <taxon>Mirini</taxon>
        <taxon>Apolygus</taxon>
    </lineage>
</organism>
<protein>
    <submittedName>
        <fullName evidence="1">Uncharacterized protein</fullName>
    </submittedName>
</protein>
<gene>
    <name evidence="1" type="ORF">GE061_014934</name>
</gene>
<keyword evidence="2" id="KW-1185">Reference proteome</keyword>
<sequence length="216" mass="24105">MVHFTTIQPLRQPSGKVGTSFLPLTNTPLQTESPAEDFLVYPRPNGSEINENHVLVEQSSFFESAKEEDPTALMVEETPKDGKIVCDDPPLSDTEVHSRNHFPEGAVTQPCDISSNSSEDFEESFSVAAKEYGIDSLDSTSDPEYDPEVDLSDITVEYDDNDDKKRLRTIRPKESKNLSTCFKEINFNSGPTVNCSRTSPALLCLERAGYHQPRRS</sequence>
<dbReference type="EMBL" id="WIXP02000006">
    <property type="protein sequence ID" value="KAF6209189.1"/>
    <property type="molecule type" value="Genomic_DNA"/>
</dbReference>
<reference evidence="1" key="1">
    <citation type="journal article" date="2021" name="Mol. Ecol. Resour.">
        <title>Apolygus lucorum genome provides insights into omnivorousness and mesophyll feeding.</title>
        <authorList>
            <person name="Liu Y."/>
            <person name="Liu H."/>
            <person name="Wang H."/>
            <person name="Huang T."/>
            <person name="Liu B."/>
            <person name="Yang B."/>
            <person name="Yin L."/>
            <person name="Li B."/>
            <person name="Zhang Y."/>
            <person name="Zhang S."/>
            <person name="Jiang F."/>
            <person name="Zhang X."/>
            <person name="Ren Y."/>
            <person name="Wang B."/>
            <person name="Wang S."/>
            <person name="Lu Y."/>
            <person name="Wu K."/>
            <person name="Fan W."/>
            <person name="Wang G."/>
        </authorList>
    </citation>
    <scope>NUCLEOTIDE SEQUENCE</scope>
    <source>
        <strain evidence="1">12Hb</strain>
    </source>
</reference>
<evidence type="ECO:0000313" key="2">
    <source>
        <dbReference type="Proteomes" id="UP000466442"/>
    </source>
</evidence>
<dbReference type="Proteomes" id="UP000466442">
    <property type="component" value="Unassembled WGS sequence"/>
</dbReference>